<dbReference type="Proteomes" id="UP000253977">
    <property type="component" value="Unassembled WGS sequence"/>
</dbReference>
<evidence type="ECO:0000256" key="1">
    <source>
        <dbReference type="ARBA" id="ARBA00006096"/>
    </source>
</evidence>
<dbReference type="PRINTS" id="PR00922">
    <property type="entry name" value="DADACBPTASE3"/>
</dbReference>
<dbReference type="Gene3D" id="3.40.710.10">
    <property type="entry name" value="DD-peptidase/beta-lactamase superfamily"/>
    <property type="match status" value="2"/>
</dbReference>
<feature type="signal peptide" evidence="3">
    <location>
        <begin position="1"/>
        <end position="24"/>
    </location>
</feature>
<name>A0A369TLQ9_9RHOB</name>
<proteinExistence type="inferred from homology"/>
<dbReference type="RefSeq" id="WP_114511635.1">
    <property type="nucleotide sequence ID" value="NZ_QPMK01000011.1"/>
</dbReference>
<keyword evidence="2 4" id="KW-0378">Hydrolase</keyword>
<evidence type="ECO:0000313" key="5">
    <source>
        <dbReference type="Proteomes" id="UP000253977"/>
    </source>
</evidence>
<dbReference type="PROSITE" id="PS51318">
    <property type="entry name" value="TAT"/>
    <property type="match status" value="1"/>
</dbReference>
<dbReference type="NCBIfam" id="TIGR00666">
    <property type="entry name" value="PBP4"/>
    <property type="match status" value="1"/>
</dbReference>
<accession>A0A369TLQ9</accession>
<dbReference type="PANTHER" id="PTHR30023:SF0">
    <property type="entry name" value="PENICILLIN-SENSITIVE CARBOXYPEPTIDASE A"/>
    <property type="match status" value="1"/>
</dbReference>
<dbReference type="Pfam" id="PF02113">
    <property type="entry name" value="Peptidase_S13"/>
    <property type="match status" value="1"/>
</dbReference>
<dbReference type="PANTHER" id="PTHR30023">
    <property type="entry name" value="D-ALANYL-D-ALANINE CARBOXYPEPTIDASE"/>
    <property type="match status" value="1"/>
</dbReference>
<organism evidence="4 5">
    <name type="scientific">Thalassococcus profundi</name>
    <dbReference type="NCBI Taxonomy" id="2282382"/>
    <lineage>
        <taxon>Bacteria</taxon>
        <taxon>Pseudomonadati</taxon>
        <taxon>Pseudomonadota</taxon>
        <taxon>Alphaproteobacteria</taxon>
        <taxon>Rhodobacterales</taxon>
        <taxon>Roseobacteraceae</taxon>
        <taxon>Thalassococcus</taxon>
    </lineage>
</organism>
<protein>
    <submittedName>
        <fullName evidence="4">D-alanyl-D-alanine carboxypeptidase/D-alanyl-D-alanine-endopeptidase</fullName>
        <ecNumber evidence="4">3.4.16.4</ecNumber>
    </submittedName>
</protein>
<dbReference type="EMBL" id="QPMK01000011">
    <property type="protein sequence ID" value="RDD65594.1"/>
    <property type="molecule type" value="Genomic_DNA"/>
</dbReference>
<feature type="chain" id="PRO_5016918184" evidence="3">
    <location>
        <begin position="25"/>
        <end position="497"/>
    </location>
</feature>
<dbReference type="InterPro" id="IPR012338">
    <property type="entry name" value="Beta-lactam/transpept-like"/>
</dbReference>
<comment type="caution">
    <text evidence="4">The sequence shown here is derived from an EMBL/GenBank/DDBJ whole genome shotgun (WGS) entry which is preliminary data.</text>
</comment>
<keyword evidence="4" id="KW-0645">Protease</keyword>
<dbReference type="OrthoDB" id="5372081at2"/>
<dbReference type="EC" id="3.4.16.4" evidence="4"/>
<comment type="similarity">
    <text evidence="1">Belongs to the peptidase S13 family.</text>
</comment>
<dbReference type="InterPro" id="IPR006311">
    <property type="entry name" value="TAT_signal"/>
</dbReference>
<sequence length="497" mass="53779">MTHAFSRRSFLAALAAGTAGPALAKAPLTSLHPVARGEDLRLRTLRTPDEIIAAARLDGRIGFAVADVSTGKLLEAHDPDIGMPPASVAKALTASYALETLGPGHHFVTRLVATGGIVDGAVQGDLVLVGGGDPTLDTDRLATLAQQLKDAGIREVRGRFAVWGGSLPFTPVIDDEQPDQVGYNPAVSGIALNYNRVHFEWRRQGSDYAISMDARSEAYRPEVVMARMVVVDRNGPLYTYRDAGQRDDWTVAKWALGKGGARWLPVRKPELYAGQVFQTFAGAQGIRLKAPVVLDAAPEDATEVAQLQSPPLRIILRDMLKWSTNLTAEMVGLAASRERLGEVASLKASAEEMNGWAKQALGLRSVAFEDHSGLGDDSRISAADMMRAMLAVRERLGLKPLLKSFPMRDDQRRIVADHPLAVHAKTGTLNFVSGLSGFVDLPDGTELAFAIFAANTAERDKLSREERERPPGASEWNGRAKRLQEALIERWGVLYAA</sequence>
<dbReference type="AlphaFoldDB" id="A0A369TLQ9"/>
<dbReference type="GO" id="GO:0009002">
    <property type="term" value="F:serine-type D-Ala-D-Ala carboxypeptidase activity"/>
    <property type="evidence" value="ECO:0007669"/>
    <property type="project" value="UniProtKB-EC"/>
</dbReference>
<reference evidence="4 5" key="1">
    <citation type="submission" date="2018-07" db="EMBL/GenBank/DDBJ databases">
        <title>Thalassococcus profundi sp. nov., a marine bacterium isolated from deep seawater of Okinawa Trough.</title>
        <authorList>
            <person name="Yu M."/>
        </authorList>
    </citation>
    <scope>NUCLEOTIDE SEQUENCE [LARGE SCALE GENOMIC DNA]</scope>
    <source>
        <strain evidence="4 5">WRAS1</strain>
    </source>
</reference>
<keyword evidence="4" id="KW-0121">Carboxypeptidase</keyword>
<gene>
    <name evidence="4" type="primary">dacB</name>
    <name evidence="4" type="ORF">DU478_14245</name>
</gene>
<keyword evidence="3" id="KW-0732">Signal</keyword>
<keyword evidence="5" id="KW-1185">Reference proteome</keyword>
<dbReference type="GO" id="GO:0000270">
    <property type="term" value="P:peptidoglycan metabolic process"/>
    <property type="evidence" value="ECO:0007669"/>
    <property type="project" value="TreeGrafter"/>
</dbReference>
<evidence type="ECO:0000256" key="3">
    <source>
        <dbReference type="SAM" id="SignalP"/>
    </source>
</evidence>
<evidence type="ECO:0000313" key="4">
    <source>
        <dbReference type="EMBL" id="RDD65594.1"/>
    </source>
</evidence>
<dbReference type="InterPro" id="IPR000667">
    <property type="entry name" value="Peptidase_S13"/>
</dbReference>
<dbReference type="SUPFAM" id="SSF56601">
    <property type="entry name" value="beta-lactamase/transpeptidase-like"/>
    <property type="match status" value="1"/>
</dbReference>
<evidence type="ECO:0000256" key="2">
    <source>
        <dbReference type="ARBA" id="ARBA00022801"/>
    </source>
</evidence>
<dbReference type="GO" id="GO:0006508">
    <property type="term" value="P:proteolysis"/>
    <property type="evidence" value="ECO:0007669"/>
    <property type="project" value="InterPro"/>
</dbReference>
<dbReference type="Gene3D" id="3.50.80.20">
    <property type="entry name" value="D-Ala-D-Ala carboxypeptidase C, peptidase S13"/>
    <property type="match status" value="1"/>
</dbReference>